<dbReference type="GO" id="GO:0016787">
    <property type="term" value="F:hydrolase activity"/>
    <property type="evidence" value="ECO:0007669"/>
    <property type="project" value="UniProtKB-KW"/>
</dbReference>
<dbReference type="InterPro" id="IPR036861">
    <property type="entry name" value="Endochitinase-like_sf"/>
</dbReference>
<dbReference type="GO" id="GO:0008061">
    <property type="term" value="F:chitin binding"/>
    <property type="evidence" value="ECO:0007669"/>
    <property type="project" value="UniProtKB-UniRule"/>
</dbReference>
<feature type="chain" id="PRO_5004825142" description="Chitin-binding type-1 domain-containing protein" evidence="11">
    <location>
        <begin position="27"/>
        <end position="330"/>
    </location>
</feature>
<feature type="transmembrane region" description="Helical" evidence="10">
    <location>
        <begin position="194"/>
        <end position="215"/>
    </location>
</feature>
<accession>W2SBC2</accession>
<dbReference type="InParanoid" id="W2SBC2"/>
<dbReference type="GO" id="GO:0046872">
    <property type="term" value="F:metal ion binding"/>
    <property type="evidence" value="ECO:0007669"/>
    <property type="project" value="UniProtKB-KW"/>
</dbReference>
<evidence type="ECO:0000313" key="13">
    <source>
        <dbReference type="EMBL" id="ETN46031.1"/>
    </source>
</evidence>
<dbReference type="AlphaFoldDB" id="W2SBC2"/>
<dbReference type="Pfam" id="PF00187">
    <property type="entry name" value="Chitin_bind_1"/>
    <property type="match status" value="1"/>
</dbReference>
<keyword evidence="10" id="KW-0812">Transmembrane</keyword>
<feature type="region of interest" description="Disordered" evidence="9">
    <location>
        <begin position="149"/>
        <end position="188"/>
    </location>
</feature>
<dbReference type="SUPFAM" id="SSF57016">
    <property type="entry name" value="Plant lectins/antimicrobial peptides"/>
    <property type="match status" value="2"/>
</dbReference>
<feature type="signal peptide" evidence="11">
    <location>
        <begin position="1"/>
        <end position="26"/>
    </location>
</feature>
<feature type="compositionally biased region" description="Polar residues" evidence="9">
    <location>
        <begin position="248"/>
        <end position="265"/>
    </location>
</feature>
<keyword evidence="3" id="KW-0479">Metal-binding</keyword>
<dbReference type="EMBL" id="KB822711">
    <property type="protein sequence ID" value="ETN46031.1"/>
    <property type="molecule type" value="Genomic_DNA"/>
</dbReference>
<evidence type="ECO:0000256" key="5">
    <source>
        <dbReference type="ARBA" id="ARBA00022801"/>
    </source>
</evidence>
<dbReference type="SMART" id="SM00270">
    <property type="entry name" value="ChtBD1"/>
    <property type="match status" value="2"/>
</dbReference>
<keyword evidence="4 11" id="KW-0732">Signal</keyword>
<dbReference type="PANTHER" id="PTHR46471:SF2">
    <property type="entry name" value="CHITIN DEACETYLASE-RELATED"/>
    <property type="match status" value="1"/>
</dbReference>
<sequence>MASTSAWGRMHATSLLLLLLPLQSIAQTSSTLTVSENGDCGSDVSQTCLGSRFGNCCSSRGFCGSTTDYCGADCQIDFGTCSSLNATLISADGNCGASDPEGQVCLGSTFGNCCSPRGFCGSTSDYCGTGCQSGYGNCGSNDGESTTSVADSATSSSAASTAGQGAVEAATEAPADTSPPLQPTQEGISTGAKAGIAVGAVGAAALVAGALFFFLRRRRRQAVPGTKLPADDDATMSPSPPKSIGGESISTTTAFSPTISSTAMTEQHPPMPMTPYTAKDGPSAHVSELAEAGDRRVELNAGDKSPAVAELGFDAAAELPSERYSRDLGR</sequence>
<reference evidence="13 14" key="1">
    <citation type="submission" date="2013-03" db="EMBL/GenBank/DDBJ databases">
        <title>The Genome Sequence of Phialophora europaea CBS 101466.</title>
        <authorList>
            <consortium name="The Broad Institute Genomics Platform"/>
            <person name="Cuomo C."/>
            <person name="de Hoog S."/>
            <person name="Gorbushina A."/>
            <person name="Walker B."/>
            <person name="Young S.K."/>
            <person name="Zeng Q."/>
            <person name="Gargeya S."/>
            <person name="Fitzgerald M."/>
            <person name="Haas B."/>
            <person name="Abouelleil A."/>
            <person name="Allen A.W."/>
            <person name="Alvarado L."/>
            <person name="Arachchi H.M."/>
            <person name="Berlin A.M."/>
            <person name="Chapman S.B."/>
            <person name="Gainer-Dewar J."/>
            <person name="Goldberg J."/>
            <person name="Griggs A."/>
            <person name="Gujja S."/>
            <person name="Hansen M."/>
            <person name="Howarth C."/>
            <person name="Imamovic A."/>
            <person name="Ireland A."/>
            <person name="Larimer J."/>
            <person name="McCowan C."/>
            <person name="Murphy C."/>
            <person name="Pearson M."/>
            <person name="Poon T.W."/>
            <person name="Priest M."/>
            <person name="Roberts A."/>
            <person name="Saif S."/>
            <person name="Shea T."/>
            <person name="Sisk P."/>
            <person name="Sykes S."/>
            <person name="Wortman J."/>
            <person name="Nusbaum C."/>
            <person name="Birren B."/>
        </authorList>
    </citation>
    <scope>NUCLEOTIDE SEQUENCE [LARGE SCALE GENOMIC DNA]</scope>
    <source>
        <strain evidence="13 14">CBS 101466</strain>
    </source>
</reference>
<gene>
    <name evidence="13" type="ORF">HMPREF1541_00214</name>
</gene>
<organism evidence="13 14">
    <name type="scientific">Cyphellophora europaea (strain CBS 101466)</name>
    <name type="common">Phialophora europaea</name>
    <dbReference type="NCBI Taxonomy" id="1220924"/>
    <lineage>
        <taxon>Eukaryota</taxon>
        <taxon>Fungi</taxon>
        <taxon>Dikarya</taxon>
        <taxon>Ascomycota</taxon>
        <taxon>Pezizomycotina</taxon>
        <taxon>Eurotiomycetes</taxon>
        <taxon>Chaetothyriomycetidae</taxon>
        <taxon>Chaetothyriales</taxon>
        <taxon>Cyphellophoraceae</taxon>
        <taxon>Cyphellophora</taxon>
    </lineage>
</organism>
<feature type="compositionally biased region" description="Low complexity" evidence="9">
    <location>
        <begin position="149"/>
        <end position="162"/>
    </location>
</feature>
<feature type="region of interest" description="Disordered" evidence="9">
    <location>
        <begin position="224"/>
        <end position="285"/>
    </location>
</feature>
<name>W2SBC2_CYPE1</name>
<keyword evidence="5" id="KW-0378">Hydrolase</keyword>
<dbReference type="PANTHER" id="PTHR46471">
    <property type="entry name" value="CHITIN DEACETYLASE"/>
    <property type="match status" value="1"/>
</dbReference>
<feature type="domain" description="Chitin-binding type-1" evidence="12">
    <location>
        <begin position="92"/>
        <end position="140"/>
    </location>
</feature>
<evidence type="ECO:0000256" key="6">
    <source>
        <dbReference type="ARBA" id="ARBA00023277"/>
    </source>
</evidence>
<evidence type="ECO:0000256" key="1">
    <source>
        <dbReference type="ARBA" id="ARBA00001941"/>
    </source>
</evidence>
<evidence type="ECO:0000256" key="7">
    <source>
        <dbReference type="ARBA" id="ARBA00023285"/>
    </source>
</evidence>
<comment type="caution">
    <text evidence="8">Lacks conserved residue(s) required for the propagation of feature annotation.</text>
</comment>
<evidence type="ECO:0000256" key="11">
    <source>
        <dbReference type="SAM" id="SignalP"/>
    </source>
</evidence>
<dbReference type="STRING" id="1220924.W2SBC2"/>
<dbReference type="InterPro" id="IPR001002">
    <property type="entry name" value="Chitin-bd_1"/>
</dbReference>
<dbReference type="PROSITE" id="PS50941">
    <property type="entry name" value="CHIT_BIND_I_2"/>
    <property type="match status" value="2"/>
</dbReference>
<evidence type="ECO:0000256" key="2">
    <source>
        <dbReference type="ARBA" id="ARBA00022669"/>
    </source>
</evidence>
<dbReference type="Gene3D" id="3.30.60.10">
    <property type="entry name" value="Endochitinase-like"/>
    <property type="match status" value="2"/>
</dbReference>
<dbReference type="Proteomes" id="UP000030752">
    <property type="component" value="Unassembled WGS sequence"/>
</dbReference>
<dbReference type="CDD" id="cd11618">
    <property type="entry name" value="ChtBD1_1"/>
    <property type="match status" value="2"/>
</dbReference>
<evidence type="ECO:0000259" key="12">
    <source>
        <dbReference type="PROSITE" id="PS50941"/>
    </source>
</evidence>
<evidence type="ECO:0000256" key="9">
    <source>
        <dbReference type="SAM" id="MobiDB-lite"/>
    </source>
</evidence>
<dbReference type="OrthoDB" id="5985073at2759"/>
<dbReference type="RefSeq" id="XP_008710743.1">
    <property type="nucleotide sequence ID" value="XM_008712521.1"/>
</dbReference>
<evidence type="ECO:0000256" key="10">
    <source>
        <dbReference type="SAM" id="Phobius"/>
    </source>
</evidence>
<keyword evidence="7" id="KW-0170">Cobalt</keyword>
<dbReference type="eggNOG" id="ENOG502TA1M">
    <property type="taxonomic scope" value="Eukaryota"/>
</dbReference>
<dbReference type="NCBIfam" id="TIGR01167">
    <property type="entry name" value="LPXTG_anchor"/>
    <property type="match status" value="1"/>
</dbReference>
<evidence type="ECO:0000256" key="4">
    <source>
        <dbReference type="ARBA" id="ARBA00022729"/>
    </source>
</evidence>
<dbReference type="VEuPathDB" id="FungiDB:HMPREF1541_00214"/>
<feature type="domain" description="Chitin-binding type-1" evidence="12">
    <location>
        <begin position="37"/>
        <end position="83"/>
    </location>
</feature>
<feature type="disulfide bond" evidence="8">
    <location>
        <begin position="56"/>
        <end position="70"/>
    </location>
</feature>
<evidence type="ECO:0000313" key="14">
    <source>
        <dbReference type="Proteomes" id="UP000030752"/>
    </source>
</evidence>
<proteinExistence type="predicted"/>
<evidence type="ECO:0000256" key="8">
    <source>
        <dbReference type="PROSITE-ProRule" id="PRU00261"/>
    </source>
</evidence>
<keyword evidence="10" id="KW-0472">Membrane</keyword>
<dbReference type="HOGENOM" id="CLU_842035_0_0_1"/>
<keyword evidence="8" id="KW-1015">Disulfide bond</keyword>
<dbReference type="GeneID" id="19967553"/>
<keyword evidence="14" id="KW-1185">Reference proteome</keyword>
<protein>
    <recommendedName>
        <fullName evidence="12">Chitin-binding type-1 domain-containing protein</fullName>
    </recommendedName>
</protein>
<keyword evidence="10" id="KW-1133">Transmembrane helix</keyword>
<evidence type="ECO:0000256" key="3">
    <source>
        <dbReference type="ARBA" id="ARBA00022723"/>
    </source>
</evidence>
<keyword evidence="2 8" id="KW-0147">Chitin-binding</keyword>
<comment type="cofactor">
    <cofactor evidence="1">
        <name>Co(2+)</name>
        <dbReference type="ChEBI" id="CHEBI:48828"/>
    </cofactor>
</comment>
<keyword evidence="6" id="KW-0119">Carbohydrate metabolism</keyword>
<feature type="disulfide bond" evidence="8">
    <location>
        <begin position="113"/>
        <end position="127"/>
    </location>
</feature>